<dbReference type="AlphaFoldDB" id="A0AAQ3JXF3"/>
<evidence type="ECO:0000313" key="2">
    <source>
        <dbReference type="Proteomes" id="UP001327560"/>
    </source>
</evidence>
<organism evidence="1 2">
    <name type="scientific">Canna indica</name>
    <name type="common">Indian-shot</name>
    <dbReference type="NCBI Taxonomy" id="4628"/>
    <lineage>
        <taxon>Eukaryota</taxon>
        <taxon>Viridiplantae</taxon>
        <taxon>Streptophyta</taxon>
        <taxon>Embryophyta</taxon>
        <taxon>Tracheophyta</taxon>
        <taxon>Spermatophyta</taxon>
        <taxon>Magnoliopsida</taxon>
        <taxon>Liliopsida</taxon>
        <taxon>Zingiberales</taxon>
        <taxon>Cannaceae</taxon>
        <taxon>Canna</taxon>
    </lineage>
</organism>
<name>A0AAQ3JXF3_9LILI</name>
<reference evidence="1 2" key="1">
    <citation type="submission" date="2023-10" db="EMBL/GenBank/DDBJ databases">
        <title>Chromosome-scale genome assembly provides insights into flower coloration mechanisms of Canna indica.</title>
        <authorList>
            <person name="Li C."/>
        </authorList>
    </citation>
    <scope>NUCLEOTIDE SEQUENCE [LARGE SCALE GENOMIC DNA]</scope>
    <source>
        <tissue evidence="1">Flower</tissue>
    </source>
</reference>
<dbReference type="Proteomes" id="UP001327560">
    <property type="component" value="Chromosome 2"/>
</dbReference>
<dbReference type="InterPro" id="IPR036691">
    <property type="entry name" value="Endo/exonu/phosph_ase_sf"/>
</dbReference>
<dbReference type="Gene3D" id="3.60.10.10">
    <property type="entry name" value="Endonuclease/exonuclease/phosphatase"/>
    <property type="match status" value="1"/>
</dbReference>
<protein>
    <submittedName>
        <fullName evidence="1">Uncharacterized protein</fullName>
    </submittedName>
</protein>
<proteinExistence type="predicted"/>
<dbReference type="EMBL" id="CP136891">
    <property type="protein sequence ID" value="WOK97951.1"/>
    <property type="molecule type" value="Genomic_DNA"/>
</dbReference>
<evidence type="ECO:0000313" key="1">
    <source>
        <dbReference type="EMBL" id="WOK97951.1"/>
    </source>
</evidence>
<keyword evidence="2" id="KW-1185">Reference proteome</keyword>
<sequence>METHLEEDELVAFVENRKRKWEGTVVASEGKSGGIIMLWEKNKWNVRVIFKDTQSINILVELSKGKIFMLSGVYASVNVRKRNLLWKILGEVEVAGIPWMLVGEMNGIVEANEK</sequence>
<gene>
    <name evidence="1" type="ORF">Cni_G06659</name>
</gene>
<accession>A0AAQ3JXF3</accession>